<dbReference type="PANTHER" id="PTHR42894">
    <property type="entry name" value="N-(5'-PHOSPHORIBOSYL)ANTHRANILATE ISOMERASE"/>
    <property type="match status" value="1"/>
</dbReference>
<evidence type="ECO:0000313" key="3">
    <source>
        <dbReference type="Proteomes" id="UP001228690"/>
    </source>
</evidence>
<comment type="catalytic activity">
    <reaction evidence="1">
        <text>N-(5-phospho-beta-D-ribosyl)anthranilate = 1-(2-carboxyphenylamino)-1-deoxy-D-ribulose 5-phosphate</text>
        <dbReference type="Rhea" id="RHEA:21540"/>
        <dbReference type="ChEBI" id="CHEBI:18277"/>
        <dbReference type="ChEBI" id="CHEBI:58613"/>
        <dbReference type="EC" id="5.3.1.24"/>
    </reaction>
</comment>
<protein>
    <recommendedName>
        <fullName evidence="4">PRAI</fullName>
    </recommendedName>
</protein>
<keyword evidence="3" id="KW-1185">Reference proteome</keyword>
<accession>A0ABY8MIX7</accession>
<dbReference type="InterPro" id="IPR011060">
    <property type="entry name" value="RibuloseP-bd_barrel"/>
</dbReference>
<dbReference type="SUPFAM" id="SSF51366">
    <property type="entry name" value="Ribulose-phoshate binding barrel"/>
    <property type="match status" value="1"/>
</dbReference>
<name>A0ABY8MIX7_9SPIO</name>
<organism evidence="2 3">
    <name type="scientific">Candidatus Haliotispira prima</name>
    <dbReference type="NCBI Taxonomy" id="3034016"/>
    <lineage>
        <taxon>Bacteria</taxon>
        <taxon>Pseudomonadati</taxon>
        <taxon>Spirochaetota</taxon>
        <taxon>Spirochaetia</taxon>
        <taxon>Spirochaetales</taxon>
        <taxon>Spirochaetaceae</taxon>
        <taxon>Candidatus Haliotispira</taxon>
    </lineage>
</organism>
<dbReference type="EMBL" id="CP123443">
    <property type="protein sequence ID" value="WGK69776.1"/>
    <property type="molecule type" value="Genomic_DNA"/>
</dbReference>
<evidence type="ECO:0008006" key="4">
    <source>
        <dbReference type="Google" id="ProtNLM"/>
    </source>
</evidence>
<dbReference type="InterPro" id="IPR044643">
    <property type="entry name" value="TrpF_fam"/>
</dbReference>
<reference evidence="2 3" key="1">
    <citation type="submission" date="2023-04" db="EMBL/GenBank/DDBJ databases">
        <title>Spirochaete genome identified in red abalone sample constitutes a novel genus.</title>
        <authorList>
            <person name="Sharma S.P."/>
            <person name="Purcell C.M."/>
            <person name="Hyde J.R."/>
            <person name="Severin A.J."/>
        </authorList>
    </citation>
    <scope>NUCLEOTIDE SEQUENCE [LARGE SCALE GENOMIC DNA]</scope>
    <source>
        <strain evidence="2 3">SP-2023</strain>
    </source>
</reference>
<gene>
    <name evidence="2" type="ORF">P0082_02620</name>
</gene>
<proteinExistence type="predicted"/>
<dbReference type="InterPro" id="IPR013785">
    <property type="entry name" value="Aldolase_TIM"/>
</dbReference>
<dbReference type="Gene3D" id="3.20.20.70">
    <property type="entry name" value="Aldolase class I"/>
    <property type="match status" value="1"/>
</dbReference>
<dbReference type="PANTHER" id="PTHR42894:SF1">
    <property type="entry name" value="N-(5'-PHOSPHORIBOSYL)ANTHRANILATE ISOMERASE"/>
    <property type="match status" value="1"/>
</dbReference>
<evidence type="ECO:0000256" key="1">
    <source>
        <dbReference type="ARBA" id="ARBA00001164"/>
    </source>
</evidence>
<dbReference type="Proteomes" id="UP001228690">
    <property type="component" value="Chromosome"/>
</dbReference>
<dbReference type="RefSeq" id="WP_326927964.1">
    <property type="nucleotide sequence ID" value="NZ_CP123443.1"/>
</dbReference>
<evidence type="ECO:0000313" key="2">
    <source>
        <dbReference type="EMBL" id="WGK69776.1"/>
    </source>
</evidence>
<sequence>MLVKACGLRNLQEISWAHDLGYNFWGIVVDPNSKRYVPTQDFESLWDSVPTEWRSRCVLVARKWQWLSIYARTCGEALLQCYEPFPDFVAPERCILPVTREEEWQICRAQQRAVYSLYDVSLGSGEWQGLPPWCSDKAGLFVAGGLSEDRLQELATKERGRRFFGFDLSSGLEGDDVSGRSRKDYRKMAECLKIIRNNFLDGTP</sequence>